<dbReference type="Gene3D" id="2.60.40.1180">
    <property type="entry name" value="Golgi alpha-mannosidase II"/>
    <property type="match status" value="1"/>
</dbReference>
<dbReference type="GO" id="GO:0005975">
    <property type="term" value="P:carbohydrate metabolic process"/>
    <property type="evidence" value="ECO:0007669"/>
    <property type="project" value="InterPro"/>
</dbReference>
<evidence type="ECO:0000256" key="2">
    <source>
        <dbReference type="RuleBase" id="RU361185"/>
    </source>
</evidence>
<evidence type="ECO:0000259" key="5">
    <source>
        <dbReference type="Pfam" id="PF21365"/>
    </source>
</evidence>
<dbReference type="InterPro" id="IPR051816">
    <property type="entry name" value="Glycosyl_Hydrolase_31"/>
</dbReference>
<dbReference type="AlphaFoldDB" id="A0A1E3A901"/>
<dbReference type="PATRIC" id="fig|1432052.4.peg.1281"/>
<feature type="domain" description="Glycosyl hydrolase family 31 C-terminal" evidence="5">
    <location>
        <begin position="509"/>
        <end position="591"/>
    </location>
</feature>
<dbReference type="InterPro" id="IPR000322">
    <property type="entry name" value="Glyco_hydro_31_TIM"/>
</dbReference>
<dbReference type="GO" id="GO:0061634">
    <property type="term" value="F:alpha-D-xyloside xylohydrolase"/>
    <property type="evidence" value="ECO:0007669"/>
    <property type="project" value="UniProtKB-EC"/>
</dbReference>
<dbReference type="PANTHER" id="PTHR43863:SF2">
    <property type="entry name" value="MALTASE-GLUCOAMYLASE"/>
    <property type="match status" value="1"/>
</dbReference>
<keyword evidence="2 6" id="KW-0378">Hydrolase</keyword>
<dbReference type="SUPFAM" id="SSF74650">
    <property type="entry name" value="Galactose mutarotase-like"/>
    <property type="match status" value="1"/>
</dbReference>
<evidence type="ECO:0000259" key="4">
    <source>
        <dbReference type="Pfam" id="PF13802"/>
    </source>
</evidence>
<feature type="domain" description="Glycoside hydrolase family 31 N-terminal" evidence="4">
    <location>
        <begin position="41"/>
        <end position="102"/>
    </location>
</feature>
<evidence type="ECO:0000313" key="7">
    <source>
        <dbReference type="Proteomes" id="UP000094067"/>
    </source>
</evidence>
<reference evidence="6 7" key="1">
    <citation type="submission" date="2016-07" db="EMBL/GenBank/DDBJ databases">
        <title>Characterization of isolates of Eisenbergiella tayi derived from blood cultures, using whole genome sequencing.</title>
        <authorList>
            <person name="Burdz T."/>
            <person name="Wiebe D."/>
            <person name="Huynh C."/>
            <person name="Bernard K."/>
        </authorList>
    </citation>
    <scope>NUCLEOTIDE SEQUENCE [LARGE SCALE GENOMIC DNA]</scope>
    <source>
        <strain evidence="6 7">NML 110608</strain>
    </source>
</reference>
<accession>A0A1E3A901</accession>
<dbReference type="Gene3D" id="2.60.40.1760">
    <property type="entry name" value="glycosyl hydrolase (family 31)"/>
    <property type="match status" value="1"/>
</dbReference>
<comment type="caution">
    <text evidence="6">The sequence shown here is derived from an EMBL/GenBank/DDBJ whole genome shotgun (WGS) entry which is preliminary data.</text>
</comment>
<dbReference type="GO" id="GO:0030246">
    <property type="term" value="F:carbohydrate binding"/>
    <property type="evidence" value="ECO:0007669"/>
    <property type="project" value="InterPro"/>
</dbReference>
<dbReference type="InterPro" id="IPR013780">
    <property type="entry name" value="Glyco_hydro_b"/>
</dbReference>
<evidence type="ECO:0000313" key="6">
    <source>
        <dbReference type="EMBL" id="ODM05254.1"/>
    </source>
</evidence>
<feature type="domain" description="Glycoside hydrolase family 31 TIM barrel" evidence="3">
    <location>
        <begin position="141"/>
        <end position="499"/>
    </location>
</feature>
<protein>
    <submittedName>
        <fullName evidence="6">Alpha-xylosidase</fullName>
        <ecNumber evidence="6">3.2.1.177</ecNumber>
    </submittedName>
</protein>
<name>A0A1E3A901_9FIRM</name>
<gene>
    <name evidence="6" type="primary">yicI_6</name>
    <name evidence="6" type="ORF">BEI61_01137</name>
</gene>
<dbReference type="SUPFAM" id="SSF51011">
    <property type="entry name" value="Glycosyl hydrolase domain"/>
    <property type="match status" value="1"/>
</dbReference>
<dbReference type="Pfam" id="PF21365">
    <property type="entry name" value="Glyco_hydro_31_3rd"/>
    <property type="match status" value="1"/>
</dbReference>
<dbReference type="Proteomes" id="UP000094067">
    <property type="component" value="Unassembled WGS sequence"/>
</dbReference>
<dbReference type="Gene3D" id="3.20.20.80">
    <property type="entry name" value="Glycosidases"/>
    <property type="match status" value="1"/>
</dbReference>
<dbReference type="InterPro" id="IPR048395">
    <property type="entry name" value="Glyco_hydro_31_C"/>
</dbReference>
<sequence length="663" mass="75492">MEERIMGSAPCMYHAAPEKGGQAVLRRENAGESDILYIDVPYEGAYGMGEKYNGLNQKGKTAVNQVVEKFCRQGENTYLAAPFFVTDTGLGIYVETAEKTEFRFRDTIECEIPAEAAVHVFTGTIEEIIAAYMKIFGPALLPPKYSFGIWVSANHWNSRKAVEEQLRELEEYGFPASVMVLEAWSDEATFYIWNGADYEPKPDGGAHACEEFDFSKSSYWPDPESMIRKLHEKDIRLVLWQIPVYKKQGMDERICRQLELDRENAVRKALCVRKEDGSPYRIPEGNWFAGSMIPDFTNQETREDWFGKRQYLLDMGVDGFKTDGGEFIYESDLLFSGGMTGAEAKNAYAQTYTGAYTQFLKEENVLFSRAGFAGAHRTPIHWGGDQQSENGELYSVLQAGLSAAMTGIPFWSFDIAGFAGPLPSPDLYRRATQLACFVPVMQWHSEPDGGQFKELMPGMDGNNERSPWNIAKAWNCPAFIDEMRFWHRLRINLLPYLYSTALQCCREYRPMMRPLVYDWQQDPEALRAEDEYMLGNSLLAAPLLQENQRIRSLWLPEGSWYGLFSRKKYEGGRRIESDGEERFPVYLRTGHGLALKGPAREGLDADTGNGTGKCEDLHFLLAGETGAERFWDEEHEAWIRWNKTKVDLEGTEGLHITWEFITG</sequence>
<dbReference type="CDD" id="cd06597">
    <property type="entry name" value="GH31_transferase_CtsY"/>
    <property type="match status" value="1"/>
</dbReference>
<comment type="similarity">
    <text evidence="1 2">Belongs to the glycosyl hydrolase 31 family.</text>
</comment>
<organism evidence="6 7">
    <name type="scientific">Eisenbergiella tayi</name>
    <dbReference type="NCBI Taxonomy" id="1432052"/>
    <lineage>
        <taxon>Bacteria</taxon>
        <taxon>Bacillati</taxon>
        <taxon>Bacillota</taxon>
        <taxon>Clostridia</taxon>
        <taxon>Lachnospirales</taxon>
        <taxon>Lachnospiraceae</taxon>
        <taxon>Eisenbergiella</taxon>
    </lineage>
</organism>
<keyword evidence="2 6" id="KW-0326">Glycosidase</keyword>
<dbReference type="InterPro" id="IPR025887">
    <property type="entry name" value="Glyco_hydro_31_N_dom"/>
</dbReference>
<dbReference type="EC" id="3.2.1.177" evidence="6"/>
<dbReference type="Pfam" id="PF13802">
    <property type="entry name" value="Gal_mutarotas_2"/>
    <property type="match status" value="1"/>
</dbReference>
<evidence type="ECO:0000259" key="3">
    <source>
        <dbReference type="Pfam" id="PF01055"/>
    </source>
</evidence>
<dbReference type="SUPFAM" id="SSF51445">
    <property type="entry name" value="(Trans)glycosidases"/>
    <property type="match status" value="1"/>
</dbReference>
<dbReference type="InterPro" id="IPR017853">
    <property type="entry name" value="GH"/>
</dbReference>
<proteinExistence type="inferred from homology"/>
<dbReference type="PANTHER" id="PTHR43863">
    <property type="entry name" value="HYDROLASE, PUTATIVE (AFU_ORTHOLOGUE AFUA_1G03140)-RELATED"/>
    <property type="match status" value="1"/>
</dbReference>
<dbReference type="EMBL" id="MCGH01000002">
    <property type="protein sequence ID" value="ODM05254.1"/>
    <property type="molecule type" value="Genomic_DNA"/>
</dbReference>
<dbReference type="RefSeq" id="WP_069151593.1">
    <property type="nucleotide sequence ID" value="NZ_MCGH01000002.1"/>
</dbReference>
<dbReference type="Pfam" id="PF01055">
    <property type="entry name" value="Glyco_hydro_31_2nd"/>
    <property type="match status" value="1"/>
</dbReference>
<dbReference type="CDD" id="cd14752">
    <property type="entry name" value="GH31_N"/>
    <property type="match status" value="1"/>
</dbReference>
<evidence type="ECO:0000256" key="1">
    <source>
        <dbReference type="ARBA" id="ARBA00007806"/>
    </source>
</evidence>
<dbReference type="InterPro" id="IPR011013">
    <property type="entry name" value="Gal_mutarotase_sf_dom"/>
</dbReference>